<evidence type="ECO:0000259" key="4">
    <source>
        <dbReference type="SMART" id="SM00867"/>
    </source>
</evidence>
<feature type="transmembrane region" description="Helical" evidence="3">
    <location>
        <begin position="15"/>
        <end position="36"/>
    </location>
</feature>
<sequence length="250" mass="27963">MPKRGDCLRMNRSRYWWFGTLGAVLILGSLTGYIAIARDTLWVQEKEIQRGDKLGPLQLAKTWKVTAGSSAAVSVLSPHESLDLTFPKLSGLLTINKEETEPVVGTIAADMTSLYSEDPAWNAKLRDWYFFNVKSYPEASFRIVKVGGFEKPLLEGEPHPLTIEGEMTVRNMTQPIQFKGEITHTGGRMELKARCSGLETKKFGIPELLEPIYTGKNVATLEVTLILEPEDPDTSRHRQADSHNFREIGA</sequence>
<feature type="domain" description="Lipid/polyisoprenoid-binding YceI-like" evidence="4">
    <location>
        <begin position="62"/>
        <end position="228"/>
    </location>
</feature>
<dbReference type="KEGG" id="pchi:PC41400_16460"/>
<dbReference type="Pfam" id="PF04264">
    <property type="entry name" value="YceI"/>
    <property type="match status" value="1"/>
</dbReference>
<dbReference type="EMBL" id="CP026520">
    <property type="protein sequence ID" value="QAV19187.1"/>
    <property type="molecule type" value="Genomic_DNA"/>
</dbReference>
<keyword evidence="3" id="KW-0472">Membrane</keyword>
<keyword evidence="3" id="KW-0812">Transmembrane</keyword>
<dbReference type="OrthoDB" id="2569697at2"/>
<dbReference type="InterPro" id="IPR036761">
    <property type="entry name" value="TTHA0802/YceI-like_sf"/>
</dbReference>
<dbReference type="Gene3D" id="2.40.128.110">
    <property type="entry name" value="Lipid/polyisoprenoid-binding, YceI-like"/>
    <property type="match status" value="1"/>
</dbReference>
<name>A0A410WY06_9BACL</name>
<proteinExistence type="inferred from homology"/>
<comment type="similarity">
    <text evidence="1">Belongs to the UPF0312 family.</text>
</comment>
<evidence type="ECO:0000313" key="5">
    <source>
        <dbReference type="EMBL" id="QAV19187.1"/>
    </source>
</evidence>
<evidence type="ECO:0000256" key="3">
    <source>
        <dbReference type="SAM" id="Phobius"/>
    </source>
</evidence>
<organism evidence="5 6">
    <name type="scientific">Paenibacillus chitinolyticus</name>
    <dbReference type="NCBI Taxonomy" id="79263"/>
    <lineage>
        <taxon>Bacteria</taxon>
        <taxon>Bacillati</taxon>
        <taxon>Bacillota</taxon>
        <taxon>Bacilli</taxon>
        <taxon>Bacillales</taxon>
        <taxon>Paenibacillaceae</taxon>
        <taxon>Paenibacillus</taxon>
    </lineage>
</organism>
<gene>
    <name evidence="5" type="ORF">PC41400_16460</name>
</gene>
<reference evidence="5 6" key="1">
    <citation type="submission" date="2018-01" db="EMBL/GenBank/DDBJ databases">
        <title>The whole genome sequencing and assembly of Paenibacillus chitinolyticus KCCM 41400 strain.</title>
        <authorList>
            <person name="Kim J.-Y."/>
            <person name="Park M.-K."/>
            <person name="Lee Y.-J."/>
            <person name="Yi H."/>
            <person name="Bahn Y.-S."/>
            <person name="Kim J.F."/>
            <person name="Lee D.-W."/>
        </authorList>
    </citation>
    <scope>NUCLEOTIDE SEQUENCE [LARGE SCALE GENOMIC DNA]</scope>
    <source>
        <strain evidence="5 6">KCCM 41400</strain>
    </source>
</reference>
<dbReference type="InterPro" id="IPR007372">
    <property type="entry name" value="Lipid/polyisoprenoid-bd_YceI"/>
</dbReference>
<dbReference type="SUPFAM" id="SSF101874">
    <property type="entry name" value="YceI-like"/>
    <property type="match status" value="1"/>
</dbReference>
<evidence type="ECO:0000256" key="2">
    <source>
        <dbReference type="SAM" id="MobiDB-lite"/>
    </source>
</evidence>
<keyword evidence="3" id="KW-1133">Transmembrane helix</keyword>
<dbReference type="PANTHER" id="PTHR34406">
    <property type="entry name" value="PROTEIN YCEI"/>
    <property type="match status" value="1"/>
</dbReference>
<feature type="compositionally biased region" description="Basic and acidic residues" evidence="2">
    <location>
        <begin position="233"/>
        <end position="250"/>
    </location>
</feature>
<protein>
    <submittedName>
        <fullName evidence="5">YceI family protein</fullName>
    </submittedName>
</protein>
<feature type="region of interest" description="Disordered" evidence="2">
    <location>
        <begin position="230"/>
        <end position="250"/>
    </location>
</feature>
<dbReference type="SMART" id="SM00867">
    <property type="entry name" value="YceI"/>
    <property type="match status" value="1"/>
</dbReference>
<evidence type="ECO:0000313" key="6">
    <source>
        <dbReference type="Proteomes" id="UP000288943"/>
    </source>
</evidence>
<dbReference type="AlphaFoldDB" id="A0A410WY06"/>
<dbReference type="PANTHER" id="PTHR34406:SF1">
    <property type="entry name" value="PROTEIN YCEI"/>
    <property type="match status" value="1"/>
</dbReference>
<dbReference type="Proteomes" id="UP000288943">
    <property type="component" value="Chromosome"/>
</dbReference>
<evidence type="ECO:0000256" key="1">
    <source>
        <dbReference type="ARBA" id="ARBA00008812"/>
    </source>
</evidence>
<accession>A0A410WY06</accession>